<evidence type="ECO:0008006" key="3">
    <source>
        <dbReference type="Google" id="ProtNLM"/>
    </source>
</evidence>
<name>A0A6B9ZMN8_9BACT</name>
<dbReference type="Proteomes" id="UP000476411">
    <property type="component" value="Chromosome"/>
</dbReference>
<proteinExistence type="predicted"/>
<reference evidence="1 2" key="1">
    <citation type="submission" date="2020-01" db="EMBL/GenBank/DDBJ databases">
        <title>Complete genome sequence of Chitinophaga sp. H33E-04 isolated from quinoa roots.</title>
        <authorList>
            <person name="Weon H.-Y."/>
            <person name="Lee S.A."/>
        </authorList>
    </citation>
    <scope>NUCLEOTIDE SEQUENCE [LARGE SCALE GENOMIC DNA]</scope>
    <source>
        <strain evidence="1 2">H33E-04</strain>
    </source>
</reference>
<protein>
    <recommendedName>
        <fullName evidence="3">RNA chaperone Hfq</fullName>
    </recommendedName>
</protein>
<evidence type="ECO:0000313" key="2">
    <source>
        <dbReference type="Proteomes" id="UP000476411"/>
    </source>
</evidence>
<dbReference type="AlphaFoldDB" id="A0A6B9ZMN8"/>
<dbReference type="KEGG" id="chih:GWR21_25900"/>
<sequence>MSTTLFEKLLENSYTEQQRVTLFLSGATVHGIVSTLHPGIVEIRTAEGKRCFIRTEKIEAIEIV</sequence>
<dbReference type="EMBL" id="CP048113">
    <property type="protein sequence ID" value="QHS62891.1"/>
    <property type="molecule type" value="Genomic_DNA"/>
</dbReference>
<gene>
    <name evidence="1" type="ORF">GWR21_25900</name>
</gene>
<organism evidence="1 2">
    <name type="scientific">Chitinophaga agri</name>
    <dbReference type="NCBI Taxonomy" id="2703787"/>
    <lineage>
        <taxon>Bacteria</taxon>
        <taxon>Pseudomonadati</taxon>
        <taxon>Bacteroidota</taxon>
        <taxon>Chitinophagia</taxon>
        <taxon>Chitinophagales</taxon>
        <taxon>Chitinophagaceae</taxon>
        <taxon>Chitinophaga</taxon>
    </lineage>
</organism>
<accession>A0A6B9ZMN8</accession>
<keyword evidence="2" id="KW-1185">Reference proteome</keyword>
<evidence type="ECO:0000313" key="1">
    <source>
        <dbReference type="EMBL" id="QHS62891.1"/>
    </source>
</evidence>
<dbReference type="RefSeq" id="WP_162334615.1">
    <property type="nucleotide sequence ID" value="NZ_CP048113.1"/>
</dbReference>